<organism evidence="1">
    <name type="scientific">Arundo donax</name>
    <name type="common">Giant reed</name>
    <name type="synonym">Donax arundinaceus</name>
    <dbReference type="NCBI Taxonomy" id="35708"/>
    <lineage>
        <taxon>Eukaryota</taxon>
        <taxon>Viridiplantae</taxon>
        <taxon>Streptophyta</taxon>
        <taxon>Embryophyta</taxon>
        <taxon>Tracheophyta</taxon>
        <taxon>Spermatophyta</taxon>
        <taxon>Magnoliopsida</taxon>
        <taxon>Liliopsida</taxon>
        <taxon>Poales</taxon>
        <taxon>Poaceae</taxon>
        <taxon>PACMAD clade</taxon>
        <taxon>Arundinoideae</taxon>
        <taxon>Arundineae</taxon>
        <taxon>Arundo</taxon>
    </lineage>
</organism>
<evidence type="ECO:0000313" key="1">
    <source>
        <dbReference type="EMBL" id="JAD62531.1"/>
    </source>
</evidence>
<sequence>MTTVRKEVT</sequence>
<reference evidence="1" key="1">
    <citation type="submission" date="2014-09" db="EMBL/GenBank/DDBJ databases">
        <authorList>
            <person name="Magalhaes I.L.F."/>
            <person name="Oliveira U."/>
            <person name="Santos F.R."/>
            <person name="Vidigal T.H.D.A."/>
            <person name="Brescovit A.D."/>
            <person name="Santos A.J."/>
        </authorList>
    </citation>
    <scope>NUCLEOTIDE SEQUENCE</scope>
    <source>
        <tissue evidence="1">Shoot tissue taken approximately 20 cm above the soil surface</tissue>
    </source>
</reference>
<protein>
    <submittedName>
        <fullName evidence="1">Uncharacterized protein</fullName>
    </submittedName>
</protein>
<dbReference type="EMBL" id="GBRH01235364">
    <property type="protein sequence ID" value="JAD62531.1"/>
    <property type="molecule type" value="Transcribed_RNA"/>
</dbReference>
<reference evidence="1" key="2">
    <citation type="journal article" date="2015" name="Data Brief">
        <title>Shoot transcriptome of the giant reed, Arundo donax.</title>
        <authorList>
            <person name="Barrero R.A."/>
            <person name="Guerrero F.D."/>
            <person name="Moolhuijzen P."/>
            <person name="Goolsby J.A."/>
            <person name="Tidwell J."/>
            <person name="Bellgard S.E."/>
            <person name="Bellgard M.I."/>
        </authorList>
    </citation>
    <scope>NUCLEOTIDE SEQUENCE</scope>
    <source>
        <tissue evidence="1">Shoot tissue taken approximately 20 cm above the soil surface</tissue>
    </source>
</reference>
<accession>A0A0A9KZX2</accession>
<proteinExistence type="predicted"/>
<name>A0A0A9KZX2_ARUDO</name>